<gene>
    <name evidence="2" type="ORF">EXIGLDRAFT_846238</name>
</gene>
<dbReference type="InterPro" id="IPR002575">
    <property type="entry name" value="Aminoglycoside_PTrfase"/>
</dbReference>
<dbReference type="AlphaFoldDB" id="A0A165B3M5"/>
<dbReference type="STRING" id="1314781.A0A165B3M5"/>
<organism evidence="2 3">
    <name type="scientific">Exidia glandulosa HHB12029</name>
    <dbReference type="NCBI Taxonomy" id="1314781"/>
    <lineage>
        <taxon>Eukaryota</taxon>
        <taxon>Fungi</taxon>
        <taxon>Dikarya</taxon>
        <taxon>Basidiomycota</taxon>
        <taxon>Agaricomycotina</taxon>
        <taxon>Agaricomycetes</taxon>
        <taxon>Auriculariales</taxon>
        <taxon>Exidiaceae</taxon>
        <taxon>Exidia</taxon>
    </lineage>
</organism>
<dbReference type="InterPro" id="IPR051035">
    <property type="entry name" value="Mito_inheritance_9"/>
</dbReference>
<dbReference type="Pfam" id="PF01636">
    <property type="entry name" value="APH"/>
    <property type="match status" value="1"/>
</dbReference>
<dbReference type="OrthoDB" id="2968323at2759"/>
<dbReference type="PANTHER" id="PTHR36091:SF2">
    <property type="entry name" value="AMINOGLYCOSIDE PHOSPHOTRANSFERASE DOMAIN-CONTAINING PROTEIN"/>
    <property type="match status" value="1"/>
</dbReference>
<feature type="domain" description="Aminoglycoside phosphotransferase" evidence="1">
    <location>
        <begin position="12"/>
        <end position="80"/>
    </location>
</feature>
<dbReference type="PANTHER" id="PTHR36091">
    <property type="entry name" value="ALTERED INHERITANCE OF MITOCHONDRIA PROTEIN 9, MITOCHONDRIAL"/>
    <property type="match status" value="1"/>
</dbReference>
<keyword evidence="3" id="KW-1185">Reference proteome</keyword>
<dbReference type="Proteomes" id="UP000077266">
    <property type="component" value="Unassembled WGS sequence"/>
</dbReference>
<proteinExistence type="predicted"/>
<dbReference type="InParanoid" id="A0A165B3M5"/>
<reference evidence="2 3" key="1">
    <citation type="journal article" date="2016" name="Mol. Biol. Evol.">
        <title>Comparative Genomics of Early-Diverging Mushroom-Forming Fungi Provides Insights into the Origins of Lignocellulose Decay Capabilities.</title>
        <authorList>
            <person name="Nagy L.G."/>
            <person name="Riley R."/>
            <person name="Tritt A."/>
            <person name="Adam C."/>
            <person name="Daum C."/>
            <person name="Floudas D."/>
            <person name="Sun H."/>
            <person name="Yadav J.S."/>
            <person name="Pangilinan J."/>
            <person name="Larsson K.H."/>
            <person name="Matsuura K."/>
            <person name="Barry K."/>
            <person name="Labutti K."/>
            <person name="Kuo R."/>
            <person name="Ohm R.A."/>
            <person name="Bhattacharya S.S."/>
            <person name="Shirouzu T."/>
            <person name="Yoshinaga Y."/>
            <person name="Martin F.M."/>
            <person name="Grigoriev I.V."/>
            <person name="Hibbett D.S."/>
        </authorList>
    </citation>
    <scope>NUCLEOTIDE SEQUENCE [LARGE SCALE GENOMIC DNA]</scope>
    <source>
        <strain evidence="2 3">HHB12029</strain>
    </source>
</reference>
<dbReference type="EMBL" id="KV426568">
    <property type="protein sequence ID" value="KZV79762.1"/>
    <property type="molecule type" value="Genomic_DNA"/>
</dbReference>
<dbReference type="InterPro" id="IPR011009">
    <property type="entry name" value="Kinase-like_dom_sf"/>
</dbReference>
<sequence length="218" mass="24490">MVCTVVEDMVKCAEGRSNRVFRLKLQNSRDVVARLPFAAAGPPHLVMASEVATIDFLRHRLNLPVPRILDSASHASQTPVGAEYVSMDVADGIELQHIWHGLTMYQKMDVVRAWLTFESKVLKAFSGGGYGSLYYCTDLAPTDARDLFVDGVKDEEFVLGPSLHWQPEFRVWANRRDELDIHCGSWPDVSSYLKSVVDAERAWIKAFASASEFPTPFR</sequence>
<evidence type="ECO:0000313" key="2">
    <source>
        <dbReference type="EMBL" id="KZV79762.1"/>
    </source>
</evidence>
<accession>A0A165B3M5</accession>
<evidence type="ECO:0000259" key="1">
    <source>
        <dbReference type="Pfam" id="PF01636"/>
    </source>
</evidence>
<name>A0A165B3M5_EXIGL</name>
<dbReference type="SUPFAM" id="SSF56112">
    <property type="entry name" value="Protein kinase-like (PK-like)"/>
    <property type="match status" value="1"/>
</dbReference>
<dbReference type="GO" id="GO:0005739">
    <property type="term" value="C:mitochondrion"/>
    <property type="evidence" value="ECO:0007669"/>
    <property type="project" value="TreeGrafter"/>
</dbReference>
<evidence type="ECO:0000313" key="3">
    <source>
        <dbReference type="Proteomes" id="UP000077266"/>
    </source>
</evidence>
<protein>
    <recommendedName>
        <fullName evidence="1">Aminoglycoside phosphotransferase domain-containing protein</fullName>
    </recommendedName>
</protein>